<evidence type="ECO:0000313" key="7">
    <source>
        <dbReference type="Proteomes" id="UP000440694"/>
    </source>
</evidence>
<keyword evidence="3 5" id="KW-1133">Transmembrane helix</keyword>
<evidence type="ECO:0000256" key="4">
    <source>
        <dbReference type="ARBA" id="ARBA00023136"/>
    </source>
</evidence>
<feature type="transmembrane region" description="Helical" evidence="5">
    <location>
        <begin position="76"/>
        <end position="97"/>
    </location>
</feature>
<dbReference type="RefSeq" id="WP_154739420.1">
    <property type="nucleotide sequence ID" value="NZ_WMBQ01000001.1"/>
</dbReference>
<evidence type="ECO:0000313" key="6">
    <source>
        <dbReference type="EMBL" id="MTD95074.1"/>
    </source>
</evidence>
<dbReference type="GO" id="GO:0015035">
    <property type="term" value="F:protein-disulfide reductase activity"/>
    <property type="evidence" value="ECO:0007669"/>
    <property type="project" value="InterPro"/>
</dbReference>
<organism evidence="6 7">
    <name type="scientific">Hyphomicrobium album</name>
    <dbReference type="NCBI Taxonomy" id="2665159"/>
    <lineage>
        <taxon>Bacteria</taxon>
        <taxon>Pseudomonadati</taxon>
        <taxon>Pseudomonadota</taxon>
        <taxon>Alphaproteobacteria</taxon>
        <taxon>Hyphomicrobiales</taxon>
        <taxon>Hyphomicrobiaceae</taxon>
        <taxon>Hyphomicrobium</taxon>
    </lineage>
</organism>
<sequence>MTLTSSDPTVHSAYRYGALALLLAAGAIAIALGYQHLGGLEPCELCLKQRYAYYAGVPLLFLALVSLSAGQTRVAALLFGLVALGFLGNAGLGVYHAGVEWKFWEGPTACSGAQQITANAGNMLDALKQTNVVRCDDAAWRFIGLSFAGWNVLASLFIAFLGARAASETVHPR</sequence>
<keyword evidence="2 5" id="KW-0812">Transmembrane</keyword>
<name>A0A6I3KJ40_9HYPH</name>
<keyword evidence="7" id="KW-1185">Reference proteome</keyword>
<dbReference type="AlphaFoldDB" id="A0A6I3KJ40"/>
<dbReference type="PIRSF" id="PIRSF033913">
    <property type="entry name" value="S-S_format_DsbB"/>
    <property type="match status" value="1"/>
</dbReference>
<reference evidence="6 7" key="1">
    <citation type="submission" date="2019-11" db="EMBL/GenBank/DDBJ databases">
        <title>Identification of a novel strain.</title>
        <authorList>
            <person name="Xu Q."/>
            <person name="Wang G."/>
        </authorList>
    </citation>
    <scope>NUCLEOTIDE SEQUENCE [LARGE SCALE GENOMIC DNA]</scope>
    <source>
        <strain evidence="7">xq</strain>
    </source>
</reference>
<dbReference type="EMBL" id="WMBQ01000001">
    <property type="protein sequence ID" value="MTD95074.1"/>
    <property type="molecule type" value="Genomic_DNA"/>
</dbReference>
<accession>A0A6I3KJ40</accession>
<protein>
    <submittedName>
        <fullName evidence="6">Disulfide bond formation protein B</fullName>
    </submittedName>
</protein>
<dbReference type="GO" id="GO:0016020">
    <property type="term" value="C:membrane"/>
    <property type="evidence" value="ECO:0007669"/>
    <property type="project" value="UniProtKB-SubCell"/>
</dbReference>
<dbReference type="GO" id="GO:0006457">
    <property type="term" value="P:protein folding"/>
    <property type="evidence" value="ECO:0007669"/>
    <property type="project" value="InterPro"/>
</dbReference>
<comment type="subcellular location">
    <subcellularLocation>
        <location evidence="1">Membrane</location>
        <topology evidence="1">Multi-pass membrane protein</topology>
    </subcellularLocation>
</comment>
<proteinExistence type="predicted"/>
<dbReference type="Gene3D" id="1.20.1550.10">
    <property type="entry name" value="DsbB-like"/>
    <property type="match status" value="1"/>
</dbReference>
<feature type="transmembrane region" description="Helical" evidence="5">
    <location>
        <begin position="12"/>
        <end position="31"/>
    </location>
</feature>
<evidence type="ECO:0000256" key="3">
    <source>
        <dbReference type="ARBA" id="ARBA00022989"/>
    </source>
</evidence>
<evidence type="ECO:0000256" key="1">
    <source>
        <dbReference type="ARBA" id="ARBA00004141"/>
    </source>
</evidence>
<keyword evidence="4 5" id="KW-0472">Membrane</keyword>
<evidence type="ECO:0000256" key="2">
    <source>
        <dbReference type="ARBA" id="ARBA00022692"/>
    </source>
</evidence>
<dbReference type="Pfam" id="PF02600">
    <property type="entry name" value="DsbB"/>
    <property type="match status" value="1"/>
</dbReference>
<gene>
    <name evidence="6" type="ORF">GIW81_12100</name>
</gene>
<dbReference type="InterPro" id="IPR003752">
    <property type="entry name" value="DiS_bond_form_DsbB/BdbC"/>
</dbReference>
<feature type="transmembrane region" description="Helical" evidence="5">
    <location>
        <begin position="51"/>
        <end position="69"/>
    </location>
</feature>
<dbReference type="Proteomes" id="UP000440694">
    <property type="component" value="Unassembled WGS sequence"/>
</dbReference>
<feature type="transmembrane region" description="Helical" evidence="5">
    <location>
        <begin position="138"/>
        <end position="163"/>
    </location>
</feature>
<comment type="caution">
    <text evidence="6">The sequence shown here is derived from an EMBL/GenBank/DDBJ whole genome shotgun (WGS) entry which is preliminary data.</text>
</comment>
<dbReference type="InterPro" id="IPR023380">
    <property type="entry name" value="DsbB-like_sf"/>
</dbReference>
<dbReference type="SUPFAM" id="SSF158442">
    <property type="entry name" value="DsbB-like"/>
    <property type="match status" value="1"/>
</dbReference>
<dbReference type="InterPro" id="IPR024199">
    <property type="entry name" value="Uncharacterised_DsbB"/>
</dbReference>
<evidence type="ECO:0000256" key="5">
    <source>
        <dbReference type="SAM" id="Phobius"/>
    </source>
</evidence>